<dbReference type="eggNOG" id="COG5184">
    <property type="taxonomic scope" value="Bacteria"/>
</dbReference>
<evidence type="ECO:0000313" key="4">
    <source>
        <dbReference type="Proteomes" id="UP000001890"/>
    </source>
</evidence>
<protein>
    <recommendedName>
        <fullName evidence="2">IPT/TIG domain-containing protein</fullName>
    </recommendedName>
</protein>
<name>D2UF29_XANAP</name>
<accession>D2UF29</accession>
<dbReference type="Proteomes" id="UP000001890">
    <property type="component" value="Chromosome"/>
</dbReference>
<dbReference type="Pfam" id="PF01833">
    <property type="entry name" value="TIG"/>
    <property type="match status" value="1"/>
</dbReference>
<dbReference type="eggNOG" id="COG5276">
    <property type="taxonomic scope" value="Bacteria"/>
</dbReference>
<sequence>MLIGLLLCSLCALATSYVYDAGGRLVAVSNDTSASGRYSYGNIGNLVAVDRIAGQLAIFAFSPGRGAPGTSVTIKGQGFSATASQNAVQFNGVAATVSTASNTELTVVVPSGATTGPIAITVGSATASSAVNFIVDAAAAGPTIDTVAPTLLAIGESVTVTGKGFLPVQGQTSTLLNARTVSPATLSNTTIVFPAPANVGSGKVTVTTPYGSATSAQDVVVVPAGIDKTQIESIKRLTLGAAPQPVGVTASGNSLAVLYDLTAGDYPSLQFSGLGGVSVSYTVYGPTNATLASGSVSARTPSVHLPRAPASGTYFVLLQPSQVPATWQLAVEKATPLDVNGASLIQPIIGAAQSKRFVFNAVKGQNLGLGLSDIVTQNATETSSISLQVFDSGSALVAYQYCYTTHISGCQLNIPNIQIGAYTVVVSPPSDGDQTMQFTATLSTDLIDSLPLNIAKAISLTRHGQNDRLSFTGKAGQEGLALSFSRVSTVPANSNVYFTVYAPDGSQVNSTMMGRYGGILNLPKLPADGVYTVFVDPYYGETVNATVFLSTPIKGTTPIDGVSGSYATTEPGQNVYLSFTAMAGQNLGFALSDMVTPNTTLQFYLQVLDSTSAVVANQYCFASNNGCQLNLSNLAGGTYTVVVSPPSDGDQTMQFTATLSADLADSLPLNTAKAISLTRRGQNARLSFSGTAGQQGPVLRVSGQSTAPANASVYYTVYAPDRSQVSAMAVGGVGNSSRTLNMPKLPADGIYTILVDPYYGETANATVMLSAPINGTAPIDGTPGSYVTTVPGQDVSLTFTATAGQNLGFALSDIVTPNSTSPIYVDVRDPNGNGVYGVYCYASYNGCQVNLSNLAGGTYTLVMSPPSDGDQTMQFTSALSADLTDSLSLNTAKAMSLTRRGQNARLSFSGKAGQQGLALQVSGQSTAPANANVYYTVYAPDGSQLNSMGLMGNGSGTLNLSKLPADGTYTVFVDPYLGETANATVLLSGPITDTTPVDGTPGSYATTVPGQNVSLSFTATAGQNLGFALSDIVTPNTTSSIYLQVSGPNGNAVASQYCYASNHGCQVNLSNLAAGTYTVVMSPPSDGDQTMQFTSTLSADFTDSLSLNTAKAMSLTRRGQNARLSFSGTAGQQGLALQVSGQTTAPAGAKVYYTVYAPDGSQLSSMLVTGSGSGTLNLSKLPADGTYTVFVDPYYGETTNATVLLSAPINGTTPIDGTPGSYATTVPGQNVYLSFTAMAGQNLGFALSDIVTPNATSPIYLQVRDPSGNTVASQYCYASSNGCQVNLSNLAGGTYTAGISPPSDGDQTMRFTSTLSADLADILPLNKAKALSLARRGQNARLNFSGKAGQLGMALQVSGQSTAPANAYVYYTVYAPDGSQLNSTVVTDSRSVTLNLSKLPADGTYTVFVDPYYGETASATILLSSPITDTAPIDGASGSYATSVPGQNVYLNFTAMAGQSLGLGLSSIVTPNTTSNMSMQVFDSVGNAVSRNQYCYAQNDGCQVNLPNLVGGTYTVVVVPPSDGDQTMRFTSTLSTDLNGTLTQGTAKAVSLTRRGQNARLSFKGTAGQALTLSASGQSTVPANGVVGYTVYAPDGSQLYGTWVSADTALNLPNLPADGTYTVFVDPSFGETINATVLLSQAITGTMPVDGNQGSYATAIAGRNVYLSFTASAGQNLGLGLSDIVTPNTTSKISLQVFDPAGNTVTNMPCYAANHGCDVNLSNLVGGAYTVVVSPPSDGDQTMKFTATLSADLVGSLTLGKVNAMSLTRPGQNARLSFTGVAGQMLEMQVSRQSTVPANGTVYYTVYAPDGSQLSSTEFDDSDETGTWSIPSLPSDGTYMIFVDPFNGATANANLSLSSPINAIAPVDGTSGSYATTMPGQNVYLSFNATAGQNLGMALSDIVTPNSTSPMYLSINDPNGAFVVYQSCLAANNGCQLNLTNLLGGTYTAVIYPPSDGDQTMKFTSTLSTDLTDSLVLGTAKSVSLTRRGQNARLSFNGTAGQQGLALQVSGQSTVPTARGVYYTVYAPDGSQLNSASITASGSVNLPKLPATGTYMVFVDPGYGETASASVLLSSSSSITGTVPVDGTSGSYTTTMSGQKVALSFTATAGQNLGFALSDIVTPNTTSNLSLQIADSAGNVVGSQTCAAANNGCQVNLSSLNAGTYSAVVSPPTNGNQTMKFTATLSSDLTDSLVLGTAKSVSLTRRGQNARLSFSGTAGQQGLTLQVSGQSTVPTARGVYYTVYAPDGSQLNSASITGSGSVNLSKLPTTGTYMVFVDPGYGETASASLLLSSASAITGTVPVNGTPGSYATTVPGQKVALSFTATAGQNLGFALSDIVTSNTTSTISLQIADSAGNALGSQTCAAANNGCQVNLSNLKASTYSVVLSPPSAGDQTMKFTATLSTDLTDSLVPGTAKAVSLTRRGQNSRLSFSGTAGQQGLALRVSGQSTVPASRTVDYTVYAPDGSQLNSQSVATNGTLNLSKLPATGTYTVFVDPHYGETASASVLLASAVTGTMTVNGTPGSSATTVPGQKVYLSFTATAGQNLGFALSDIVTSNTTSTMSLQIADPTGNAVGSQTCAAANNGCQVNLSNLKAGTYSVVLSPPPDGDQTMKFTSTLSTDLTDRLVLGTAKAVSLTRRGQNSRLSFSGTAGQGLVLRVSAQTTVPASRAVDYTVYAPDGTLLNTVSVSASGSLNLSKLPTTGTYTVFVDPHYGETISSQLLVGTSTRSQAKDISHANP</sequence>
<feature type="signal peptide" evidence="1">
    <location>
        <begin position="1"/>
        <end position="20"/>
    </location>
</feature>
<dbReference type="GeneID" id="57877715"/>
<reference evidence="3 4" key="1">
    <citation type="journal article" date="2009" name="BMC Genomics">
        <title>The complete genome sequence of Xanthomonas albilineans provides new insights into the reductive genome evolution of the xylem-limited Xanthomonadaceae.</title>
        <authorList>
            <person name="Pieretti I."/>
            <person name="Royer M."/>
            <person name="Barbe V."/>
            <person name="Carrere S."/>
            <person name="Koebnik R."/>
            <person name="Cociancich S."/>
            <person name="Couloux A."/>
            <person name="Darrasse A."/>
            <person name="Gouzy J."/>
            <person name="Jacques M.A."/>
            <person name="Lauber E."/>
            <person name="Manceau C."/>
            <person name="Mangenot S."/>
            <person name="Poussier S."/>
            <person name="Segurens B."/>
            <person name="Szurek B."/>
            <person name="Verdier V."/>
            <person name="Arlat M."/>
            <person name="Rott P."/>
        </authorList>
    </citation>
    <scope>NUCLEOTIDE SEQUENCE [LARGE SCALE GENOMIC DNA]</scope>
    <source>
        <strain evidence="4">GPE PC73 / CFBP 7063</strain>
    </source>
</reference>
<keyword evidence="4" id="KW-1185">Reference proteome</keyword>
<evidence type="ECO:0000313" key="3">
    <source>
        <dbReference type="EMBL" id="CBA16890.1"/>
    </source>
</evidence>
<feature type="domain" description="IPT/TIG" evidence="2">
    <location>
        <begin position="60"/>
        <end position="133"/>
    </location>
</feature>
<dbReference type="Gene3D" id="2.60.40.10">
    <property type="entry name" value="Immunoglobulins"/>
    <property type="match status" value="2"/>
</dbReference>
<gene>
    <name evidence="3" type="ordered locus">XALc_2410</name>
</gene>
<dbReference type="RefSeq" id="WP_012916885.1">
    <property type="nucleotide sequence ID" value="NC_013722.1"/>
</dbReference>
<dbReference type="InterPro" id="IPR002909">
    <property type="entry name" value="IPT_dom"/>
</dbReference>
<dbReference type="SUPFAM" id="SSF81296">
    <property type="entry name" value="E set domains"/>
    <property type="match status" value="2"/>
</dbReference>
<dbReference type="STRING" id="380358.XALC_2410"/>
<evidence type="ECO:0000259" key="2">
    <source>
        <dbReference type="Pfam" id="PF01833"/>
    </source>
</evidence>
<dbReference type="KEGG" id="xal:XALC_2410"/>
<evidence type="ECO:0000256" key="1">
    <source>
        <dbReference type="SAM" id="SignalP"/>
    </source>
</evidence>
<dbReference type="InterPro" id="IPR014756">
    <property type="entry name" value="Ig_E-set"/>
</dbReference>
<proteinExistence type="predicted"/>
<dbReference type="Gene3D" id="2.60.120.380">
    <property type="match status" value="13"/>
</dbReference>
<dbReference type="PATRIC" id="fig|29447.3.peg.2360"/>
<dbReference type="EMBL" id="FP565176">
    <property type="protein sequence ID" value="CBA16890.1"/>
    <property type="molecule type" value="Genomic_DNA"/>
</dbReference>
<organism evidence="3 4">
    <name type="scientific">Xanthomonas albilineans (strain GPE PC73 / CFBP 7063)</name>
    <dbReference type="NCBI Taxonomy" id="380358"/>
    <lineage>
        <taxon>Bacteria</taxon>
        <taxon>Pseudomonadati</taxon>
        <taxon>Pseudomonadota</taxon>
        <taxon>Gammaproteobacteria</taxon>
        <taxon>Lysobacterales</taxon>
        <taxon>Lysobacteraceae</taxon>
        <taxon>Xanthomonas</taxon>
    </lineage>
</organism>
<keyword evidence="1" id="KW-0732">Signal</keyword>
<dbReference type="InterPro" id="IPR013783">
    <property type="entry name" value="Ig-like_fold"/>
</dbReference>
<feature type="chain" id="PRO_5003037094" description="IPT/TIG domain-containing protein" evidence="1">
    <location>
        <begin position="21"/>
        <end position="2740"/>
    </location>
</feature>